<reference evidence="12 13" key="1">
    <citation type="submission" date="2024-02" db="EMBL/GenBank/DDBJ databases">
        <title>FIRST GENOME SEQUENCES OF Leishmania (Viannia) shawi, Leishmania (Viannia) lindenbergi AND Leishmania (Viannia) utingensis.</title>
        <authorList>
            <person name="Resadore F."/>
            <person name="Custodio M.G.F."/>
            <person name="Boite M.C."/>
            <person name="Cupolillo E."/>
            <person name="Ferreira G.E.M."/>
        </authorList>
    </citation>
    <scope>NUCLEOTIDE SEQUENCE [LARGE SCALE GENOMIC DNA]</scope>
    <source>
        <strain evidence="12 13">MHOM/BR/1966/M15733</strain>
    </source>
</reference>
<dbReference type="PANTHER" id="PTHR14605:SF1">
    <property type="entry name" value="TRANSMEMBRANE PROTEIN 231"/>
    <property type="match status" value="1"/>
</dbReference>
<evidence type="ECO:0000256" key="4">
    <source>
        <dbReference type="ARBA" id="ARBA00022475"/>
    </source>
</evidence>
<gene>
    <name evidence="12" type="ORF">Q4I31_003499</name>
</gene>
<evidence type="ECO:0000256" key="3">
    <source>
        <dbReference type="ARBA" id="ARBA00015087"/>
    </source>
</evidence>
<organism evidence="12 13">
    <name type="scientific">Leishmania lindenbergi</name>
    <dbReference type="NCBI Taxonomy" id="651832"/>
    <lineage>
        <taxon>Eukaryota</taxon>
        <taxon>Discoba</taxon>
        <taxon>Euglenozoa</taxon>
        <taxon>Kinetoplastea</taxon>
        <taxon>Metakinetoplastina</taxon>
        <taxon>Trypanosomatida</taxon>
        <taxon>Trypanosomatidae</taxon>
        <taxon>Leishmaniinae</taxon>
        <taxon>Leishmania</taxon>
    </lineage>
</organism>
<evidence type="ECO:0000256" key="8">
    <source>
        <dbReference type="ARBA" id="ARBA00023136"/>
    </source>
</evidence>
<evidence type="ECO:0000313" key="13">
    <source>
        <dbReference type="Proteomes" id="UP001500131"/>
    </source>
</evidence>
<keyword evidence="5" id="KW-0812">Transmembrane</keyword>
<keyword evidence="10" id="KW-0966">Cell projection</keyword>
<name>A0AAW3AFX3_9TRYP</name>
<keyword evidence="9" id="KW-0325">Glycoprotein</keyword>
<dbReference type="GO" id="GO:0035869">
    <property type="term" value="C:ciliary transition zone"/>
    <property type="evidence" value="ECO:0007669"/>
    <property type="project" value="TreeGrafter"/>
</dbReference>
<evidence type="ECO:0000256" key="7">
    <source>
        <dbReference type="ARBA" id="ARBA00023069"/>
    </source>
</evidence>
<evidence type="ECO:0000256" key="11">
    <source>
        <dbReference type="ARBA" id="ARBA00024803"/>
    </source>
</evidence>
<dbReference type="PANTHER" id="PTHR14605">
    <property type="entry name" value="CHST5 PROTEIN"/>
    <property type="match status" value="1"/>
</dbReference>
<evidence type="ECO:0000256" key="9">
    <source>
        <dbReference type="ARBA" id="ARBA00023180"/>
    </source>
</evidence>
<sequence>MPTVIFTRRCAVRISTVLGKEYLWTCSDLFQGALQGTSLSILPHFSSDDDRDGDGKTDYANFLMSFPLGVALRGQLPD</sequence>
<evidence type="ECO:0000256" key="2">
    <source>
        <dbReference type="ARBA" id="ARBA00009082"/>
    </source>
</evidence>
<comment type="subcellular location">
    <subcellularLocation>
        <location evidence="1">Cell projection</location>
        <location evidence="1">Cilium membrane</location>
        <topology evidence="1">Multi-pass membrane protein</topology>
    </subcellularLocation>
</comment>
<keyword evidence="4" id="KW-1003">Cell membrane</keyword>
<dbReference type="GO" id="GO:0032880">
    <property type="term" value="P:regulation of protein localization"/>
    <property type="evidence" value="ECO:0007669"/>
    <property type="project" value="TreeGrafter"/>
</dbReference>
<evidence type="ECO:0000256" key="10">
    <source>
        <dbReference type="ARBA" id="ARBA00023273"/>
    </source>
</evidence>
<keyword evidence="7" id="KW-0969">Cilium</keyword>
<keyword evidence="13" id="KW-1185">Reference proteome</keyword>
<keyword evidence="6" id="KW-1133">Transmembrane helix</keyword>
<dbReference type="InterPro" id="IPR019306">
    <property type="entry name" value="TMEM231"/>
</dbReference>
<proteinExistence type="inferred from homology"/>
<dbReference type="Proteomes" id="UP001500131">
    <property type="component" value="Unassembled WGS sequence"/>
</dbReference>
<evidence type="ECO:0000313" key="12">
    <source>
        <dbReference type="EMBL" id="KAL0505719.1"/>
    </source>
</evidence>
<evidence type="ECO:0000256" key="6">
    <source>
        <dbReference type="ARBA" id="ARBA00022989"/>
    </source>
</evidence>
<evidence type="ECO:0000256" key="5">
    <source>
        <dbReference type="ARBA" id="ARBA00022692"/>
    </source>
</evidence>
<evidence type="ECO:0000256" key="1">
    <source>
        <dbReference type="ARBA" id="ARBA00004272"/>
    </source>
</evidence>
<dbReference type="AlphaFoldDB" id="A0AAW3AFX3"/>
<keyword evidence="8" id="KW-0472">Membrane</keyword>
<dbReference type="GO" id="GO:0060271">
    <property type="term" value="P:cilium assembly"/>
    <property type="evidence" value="ECO:0007669"/>
    <property type="project" value="TreeGrafter"/>
</dbReference>
<dbReference type="GO" id="GO:0060170">
    <property type="term" value="C:ciliary membrane"/>
    <property type="evidence" value="ECO:0007669"/>
    <property type="project" value="UniProtKB-SubCell"/>
</dbReference>
<protein>
    <recommendedName>
        <fullName evidence="3">Transmembrane protein 231</fullName>
    </recommendedName>
</protein>
<comment type="function">
    <text evidence="11">Transmembrane component of the tectonic-like complex, a complex localized at the transition zone of primary cilia and acting as a barrier that prevents diffusion of transmembrane proteins between the cilia and plasma membranes. Required for ciliogenesis and sonic hedgehog/SHH signaling.</text>
</comment>
<comment type="caution">
    <text evidence="12">The sequence shown here is derived from an EMBL/GenBank/DDBJ whole genome shotgun (WGS) entry which is preliminary data.</text>
</comment>
<accession>A0AAW3AFX3</accession>
<dbReference type="EMBL" id="JBAMZK010000022">
    <property type="protein sequence ID" value="KAL0505719.1"/>
    <property type="molecule type" value="Genomic_DNA"/>
</dbReference>
<comment type="similarity">
    <text evidence="2">Belongs to the TMEM231 family.</text>
</comment>